<evidence type="ECO:0000313" key="3">
    <source>
        <dbReference type="Proteomes" id="UP000029868"/>
    </source>
</evidence>
<proteinExistence type="predicted"/>
<dbReference type="OrthoDB" id="6974741at2"/>
<dbReference type="RefSeq" id="WP_052093799.1">
    <property type="nucleotide sequence ID" value="NZ_JQEC01000042.1"/>
</dbReference>
<evidence type="ECO:0000256" key="1">
    <source>
        <dbReference type="SAM" id="SignalP"/>
    </source>
</evidence>
<name>A0A099KNJ9_COLPS</name>
<protein>
    <recommendedName>
        <fullName evidence="4">Lipoprotein</fullName>
    </recommendedName>
</protein>
<sequence>MKVMDKKKQLASALQTSLLLCSLSACSNMQTTNSGALFAESQVFKADSKQIAVSWHINEANLITVKEQHILNTILLSSLETELAKFSDIHKVSDIHIRAAVTRVETVSEPLNWLSTIALFLPLDRGGVAVEFVAFDAKTKQSIVQLNFAQWTPLTEFTARFDRLAPAEISMNSAALAFITELQKELSKE</sequence>
<comment type="caution">
    <text evidence="2">The sequence shown here is derived from an EMBL/GenBank/DDBJ whole genome shotgun (WGS) entry which is preliminary data.</text>
</comment>
<reference evidence="2 3" key="1">
    <citation type="submission" date="2014-08" db="EMBL/GenBank/DDBJ databases">
        <title>Genomic and Phenotypic Diversity of Colwellia psychrerythraea strains from Disparate Marine Basins.</title>
        <authorList>
            <person name="Techtmann S.M."/>
            <person name="Stelling S.C."/>
            <person name="Utturkar S.M."/>
            <person name="Alshibli N."/>
            <person name="Harris A."/>
            <person name="Brown S.D."/>
            <person name="Hazen T.C."/>
        </authorList>
    </citation>
    <scope>NUCLEOTIDE SEQUENCE [LARGE SCALE GENOMIC DNA]</scope>
    <source>
        <strain evidence="2 3">GAB14E</strain>
    </source>
</reference>
<keyword evidence="1" id="KW-0732">Signal</keyword>
<feature type="chain" id="PRO_5001949216" description="Lipoprotein" evidence="1">
    <location>
        <begin position="28"/>
        <end position="189"/>
    </location>
</feature>
<organism evidence="2 3">
    <name type="scientific">Colwellia psychrerythraea</name>
    <name type="common">Vibrio psychroerythus</name>
    <dbReference type="NCBI Taxonomy" id="28229"/>
    <lineage>
        <taxon>Bacteria</taxon>
        <taxon>Pseudomonadati</taxon>
        <taxon>Pseudomonadota</taxon>
        <taxon>Gammaproteobacteria</taxon>
        <taxon>Alteromonadales</taxon>
        <taxon>Colwelliaceae</taxon>
        <taxon>Colwellia</taxon>
    </lineage>
</organism>
<evidence type="ECO:0000313" key="2">
    <source>
        <dbReference type="EMBL" id="KGJ91198.1"/>
    </source>
</evidence>
<gene>
    <name evidence="2" type="ORF">GAB14E_3350</name>
</gene>
<dbReference type="PROSITE" id="PS51257">
    <property type="entry name" value="PROKAR_LIPOPROTEIN"/>
    <property type="match status" value="1"/>
</dbReference>
<feature type="signal peptide" evidence="1">
    <location>
        <begin position="1"/>
        <end position="27"/>
    </location>
</feature>
<dbReference type="AlphaFoldDB" id="A0A099KNJ9"/>
<dbReference type="EMBL" id="JQEC01000042">
    <property type="protein sequence ID" value="KGJ91198.1"/>
    <property type="molecule type" value="Genomic_DNA"/>
</dbReference>
<dbReference type="Proteomes" id="UP000029868">
    <property type="component" value="Unassembled WGS sequence"/>
</dbReference>
<evidence type="ECO:0008006" key="4">
    <source>
        <dbReference type="Google" id="ProtNLM"/>
    </source>
</evidence>
<accession>A0A099KNJ9</accession>
<dbReference type="PATRIC" id="fig|28229.3.peg.3073"/>